<gene>
    <name evidence="2" type="ORF">METZ01_LOCUS428387</name>
</gene>
<dbReference type="EMBL" id="UINC01171138">
    <property type="protein sequence ID" value="SVD75533.1"/>
    <property type="molecule type" value="Genomic_DNA"/>
</dbReference>
<evidence type="ECO:0000313" key="2">
    <source>
        <dbReference type="EMBL" id="SVD75533.1"/>
    </source>
</evidence>
<dbReference type="InterPro" id="IPR002110">
    <property type="entry name" value="Ankyrin_rpt"/>
</dbReference>
<protein>
    <submittedName>
        <fullName evidence="2">Uncharacterized protein</fullName>
    </submittedName>
</protein>
<dbReference type="InterPro" id="IPR039323">
    <property type="entry name" value="ANKRD_45/46/60"/>
</dbReference>
<reference evidence="2" key="1">
    <citation type="submission" date="2018-05" db="EMBL/GenBank/DDBJ databases">
        <authorList>
            <person name="Lanie J.A."/>
            <person name="Ng W.-L."/>
            <person name="Kazmierczak K.M."/>
            <person name="Andrzejewski T.M."/>
            <person name="Davidsen T.M."/>
            <person name="Wayne K.J."/>
            <person name="Tettelin H."/>
            <person name="Glass J.I."/>
            <person name="Rusch D."/>
            <person name="Podicherti R."/>
            <person name="Tsui H.-C.T."/>
            <person name="Winkler M.E."/>
        </authorList>
    </citation>
    <scope>NUCLEOTIDE SEQUENCE</scope>
</reference>
<dbReference type="AlphaFoldDB" id="A0A382XX14"/>
<proteinExistence type="predicted"/>
<dbReference type="PRINTS" id="PR01415">
    <property type="entry name" value="ANKYRIN"/>
</dbReference>
<dbReference type="PROSITE" id="PS50088">
    <property type="entry name" value="ANK_REPEAT"/>
    <property type="match status" value="3"/>
</dbReference>
<dbReference type="InterPro" id="IPR036770">
    <property type="entry name" value="Ankyrin_rpt-contain_sf"/>
</dbReference>
<dbReference type="SMART" id="SM00248">
    <property type="entry name" value="ANK"/>
    <property type="match status" value="3"/>
</dbReference>
<evidence type="ECO:0000256" key="1">
    <source>
        <dbReference type="SAM" id="MobiDB-lite"/>
    </source>
</evidence>
<accession>A0A382XX14</accession>
<organism evidence="2">
    <name type="scientific">marine metagenome</name>
    <dbReference type="NCBI Taxonomy" id="408172"/>
    <lineage>
        <taxon>unclassified sequences</taxon>
        <taxon>metagenomes</taxon>
        <taxon>ecological metagenomes</taxon>
    </lineage>
</organism>
<dbReference type="PROSITE" id="PS50297">
    <property type="entry name" value="ANK_REP_REGION"/>
    <property type="match status" value="3"/>
</dbReference>
<dbReference type="Pfam" id="PF12796">
    <property type="entry name" value="Ank_2"/>
    <property type="match status" value="1"/>
</dbReference>
<sequence length="248" mass="27170">MMPGTNFDVDDDLQLFKLNQQLEKLVTAGSILDREKIQKLIDQGADVNSTHRFGDKTPLHIAAWSDNFFIAELLIKNGADINAKDKFNGTPLHYAAWNNSLQVARLLISHGADIEAFTQPGPFTRQGPGINVISGTFPGFGFMGGFFHHVYPGSRPLHFAMHAKSQSIAALLVNRGADTGAKDAMDRTPLDIAIEDAPIHLIISKSGWRSPQAIKEAKKARVAQALKNEPDKASYQDNSADPQQKAQE</sequence>
<dbReference type="SUPFAM" id="SSF48403">
    <property type="entry name" value="Ankyrin repeat"/>
    <property type="match status" value="1"/>
</dbReference>
<dbReference type="Gene3D" id="1.25.40.20">
    <property type="entry name" value="Ankyrin repeat-containing domain"/>
    <property type="match status" value="2"/>
</dbReference>
<feature type="region of interest" description="Disordered" evidence="1">
    <location>
        <begin position="219"/>
        <end position="248"/>
    </location>
</feature>
<dbReference type="PANTHER" id="PTHR22677">
    <property type="entry name" value="ANKYRIN REPEAT DOMAIN-CONTAINING PROTEIN 60"/>
    <property type="match status" value="1"/>
</dbReference>
<dbReference type="Pfam" id="PF00023">
    <property type="entry name" value="Ank"/>
    <property type="match status" value="1"/>
</dbReference>
<dbReference type="PANTHER" id="PTHR22677:SF4">
    <property type="entry name" value="USHER SYNDROME TYPE-1G PROTEIN-LIKE PROTEIN"/>
    <property type="match status" value="1"/>
</dbReference>
<name>A0A382XX14_9ZZZZ</name>
<feature type="compositionally biased region" description="Polar residues" evidence="1">
    <location>
        <begin position="235"/>
        <end position="248"/>
    </location>
</feature>